<evidence type="ECO:0000313" key="1">
    <source>
        <dbReference type="EMBL" id="MDO3427139.1"/>
    </source>
</evidence>
<reference evidence="1" key="1">
    <citation type="submission" date="2023-07" db="EMBL/GenBank/DDBJ databases">
        <title>AMR profile of multidrug- resistance Chryseobacterium gambrini related strain.</title>
        <authorList>
            <person name="Kirdat K."/>
            <person name="Bhatt A."/>
            <person name="Kuyare S."/>
            <person name="Yadav A."/>
        </authorList>
    </citation>
    <scope>NUCLEOTIDE SEQUENCE</scope>
    <source>
        <strain evidence="1">APV-1</strain>
    </source>
</reference>
<organism evidence="1 2">
    <name type="scientific">Chryseobacterium urinae</name>
    <dbReference type="NCBI Taxonomy" id="3058400"/>
    <lineage>
        <taxon>Bacteria</taxon>
        <taxon>Pseudomonadati</taxon>
        <taxon>Bacteroidota</taxon>
        <taxon>Flavobacteriia</taxon>
        <taxon>Flavobacteriales</taxon>
        <taxon>Weeksellaceae</taxon>
        <taxon>Chryseobacterium group</taxon>
        <taxon>Chryseobacterium</taxon>
    </lineage>
</organism>
<dbReference type="Proteomes" id="UP001168128">
    <property type="component" value="Unassembled WGS sequence"/>
</dbReference>
<gene>
    <name evidence="1" type="ORF">QWT87_19865</name>
</gene>
<accession>A0ABT8U7T6</accession>
<evidence type="ECO:0000313" key="2">
    <source>
        <dbReference type="Proteomes" id="UP001168128"/>
    </source>
</evidence>
<proteinExistence type="predicted"/>
<dbReference type="RefSeq" id="WP_302718341.1">
    <property type="nucleotide sequence ID" value="NZ_JAULSJ010000049.1"/>
</dbReference>
<comment type="caution">
    <text evidence="1">The sequence shown here is derived from an EMBL/GenBank/DDBJ whole genome shotgun (WGS) entry which is preliminary data.</text>
</comment>
<name>A0ABT8U7T6_9FLAO</name>
<dbReference type="EMBL" id="JAULSJ010000049">
    <property type="protein sequence ID" value="MDO3427139.1"/>
    <property type="molecule type" value="Genomic_DNA"/>
</dbReference>
<keyword evidence="2" id="KW-1185">Reference proteome</keyword>
<sequence>MATYKEVVLCFKNLSKLSFQVILDKLGAEITRGFFDGNDTDFNEDSLDLFFNNQEEMYNFFVSFKNQENCNFSNRYILCTIKK</sequence>
<protein>
    <submittedName>
        <fullName evidence="1">Uncharacterized protein</fullName>
    </submittedName>
</protein>